<feature type="region of interest" description="Disordered" evidence="1">
    <location>
        <begin position="33"/>
        <end position="178"/>
    </location>
</feature>
<feature type="compositionally biased region" description="Basic and acidic residues" evidence="1">
    <location>
        <begin position="103"/>
        <end position="120"/>
    </location>
</feature>
<feature type="compositionally biased region" description="Basic and acidic residues" evidence="1">
    <location>
        <begin position="146"/>
        <end position="158"/>
    </location>
</feature>
<keyword evidence="3" id="KW-1185">Reference proteome</keyword>
<feature type="compositionally biased region" description="Basic and acidic residues" evidence="1">
    <location>
        <begin position="127"/>
        <end position="137"/>
    </location>
</feature>
<organism evidence="2 3">
    <name type="scientific">Burkholderia mallei (strain ATCC 23344)</name>
    <dbReference type="NCBI Taxonomy" id="243160"/>
    <lineage>
        <taxon>Bacteria</taxon>
        <taxon>Pseudomonadati</taxon>
        <taxon>Pseudomonadota</taxon>
        <taxon>Betaproteobacteria</taxon>
        <taxon>Burkholderiales</taxon>
        <taxon>Burkholderiaceae</taxon>
        <taxon>Burkholderia</taxon>
        <taxon>pseudomallei group</taxon>
    </lineage>
</organism>
<name>A0A0H2WDB0_BURMA</name>
<proteinExistence type="predicted"/>
<feature type="compositionally biased region" description="Basic and acidic residues" evidence="1">
    <location>
        <begin position="49"/>
        <end position="67"/>
    </location>
</feature>
<dbReference type="EMBL" id="CP000011">
    <property type="protein sequence ID" value="AAU46497.1"/>
    <property type="molecule type" value="Genomic_DNA"/>
</dbReference>
<sequence length="178" mass="19521">MRDGAYDGKRAAAFFHDHFLDDRSISGHATCDVSTSATRTGSGSAGGSIRERATFAEHRKARREAAHVRRWRGGRPARRRARAPGDRRGDRVRRHARCAHAASKPERPVADRSGARHDAQRGGTTRPDGRAAPDARRGGGRAVPLARERDAGRFEDVRPAGPSGPRRLILKTPRRASR</sequence>
<feature type="compositionally biased region" description="Basic residues" evidence="1">
    <location>
        <begin position="168"/>
        <end position="178"/>
    </location>
</feature>
<feature type="compositionally biased region" description="Basic residues" evidence="1">
    <location>
        <begin position="68"/>
        <end position="82"/>
    </location>
</feature>
<dbReference type="Proteomes" id="UP000006693">
    <property type="component" value="Chromosome 2"/>
</dbReference>
<evidence type="ECO:0000256" key="1">
    <source>
        <dbReference type="SAM" id="MobiDB-lite"/>
    </source>
</evidence>
<gene>
    <name evidence="2" type="ordered locus">BMAA1407</name>
</gene>
<reference evidence="2 3" key="1">
    <citation type="journal article" date="2004" name="Proc. Natl. Acad. Sci. U.S.A.">
        <title>Structural flexibility in the Burkholderia mallei genome.</title>
        <authorList>
            <person name="Nierman W.C."/>
            <person name="DeShazer D."/>
            <person name="Kim H.S."/>
            <person name="Tettelin H."/>
            <person name="Nelson K.E."/>
            <person name="Feldblyum T."/>
            <person name="Ulrich R.L."/>
            <person name="Ronning C.M."/>
            <person name="Brinkac L.M."/>
            <person name="Daugherty S.C."/>
            <person name="Davidsen T.D."/>
            <person name="Deboy R.T."/>
            <person name="Dimitrov G."/>
            <person name="Dodson R.J."/>
            <person name="Durkin A.S."/>
            <person name="Gwinn M.L."/>
            <person name="Haft D.H."/>
            <person name="Khouri H."/>
            <person name="Kolonay J.F."/>
            <person name="Madupu R."/>
            <person name="Mohammoud Y."/>
            <person name="Nelson W.C."/>
            <person name="Radune D."/>
            <person name="Romero C.M."/>
            <person name="Sarria S."/>
            <person name="Selengut J."/>
            <person name="Shamblin C."/>
            <person name="Sullivan S.A."/>
            <person name="White O."/>
            <person name="Yu Y."/>
            <person name="Zafar N."/>
            <person name="Zhou L."/>
            <person name="Fraser C.M."/>
        </authorList>
    </citation>
    <scope>NUCLEOTIDE SEQUENCE [LARGE SCALE GENOMIC DNA]</scope>
    <source>
        <strain evidence="2 3">ATCC 23344</strain>
    </source>
</reference>
<evidence type="ECO:0000313" key="2">
    <source>
        <dbReference type="EMBL" id="AAU46497.1"/>
    </source>
</evidence>
<protein>
    <submittedName>
        <fullName evidence="2">Uncharacterized protein</fullName>
    </submittedName>
</protein>
<evidence type="ECO:0000313" key="3">
    <source>
        <dbReference type="Proteomes" id="UP000006693"/>
    </source>
</evidence>
<accession>A0A0H2WDB0</accession>
<dbReference type="HOGENOM" id="CLU_1507890_0_0_4"/>
<dbReference type="KEGG" id="bma:BMAA1407"/>
<dbReference type="AlphaFoldDB" id="A0A0H2WDB0"/>